<dbReference type="Proteomes" id="UP001159042">
    <property type="component" value="Unassembled WGS sequence"/>
</dbReference>
<accession>A0AAV8W4R1</accession>
<feature type="domain" description="NADH:ubiquinone oxidoreductase intermediate-associated protein 30" evidence="2">
    <location>
        <begin position="29"/>
        <end position="193"/>
    </location>
</feature>
<protein>
    <recommendedName>
        <fullName evidence="2">NADH:ubiquinone oxidoreductase intermediate-associated protein 30 domain-containing protein</fullName>
    </recommendedName>
</protein>
<evidence type="ECO:0000313" key="4">
    <source>
        <dbReference type="Proteomes" id="UP001159042"/>
    </source>
</evidence>
<evidence type="ECO:0000313" key="3">
    <source>
        <dbReference type="EMBL" id="KAJ8921050.1"/>
    </source>
</evidence>
<dbReference type="Pfam" id="PF08547">
    <property type="entry name" value="CIA30"/>
    <property type="match status" value="1"/>
</dbReference>
<keyword evidence="1" id="KW-0732">Signal</keyword>
<keyword evidence="4" id="KW-1185">Reference proteome</keyword>
<dbReference type="AlphaFoldDB" id="A0AAV8W4R1"/>
<dbReference type="EMBL" id="JANEYG010000012">
    <property type="protein sequence ID" value="KAJ8921050.1"/>
    <property type="molecule type" value="Genomic_DNA"/>
</dbReference>
<proteinExistence type="predicted"/>
<comment type="caution">
    <text evidence="3">The sequence shown here is derived from an EMBL/GenBank/DDBJ whole genome shotgun (WGS) entry which is preliminary data.</text>
</comment>
<gene>
    <name evidence="3" type="ORF">NQ315_015846</name>
</gene>
<evidence type="ECO:0000259" key="2">
    <source>
        <dbReference type="Pfam" id="PF08547"/>
    </source>
</evidence>
<feature type="signal peptide" evidence="1">
    <location>
        <begin position="1"/>
        <end position="22"/>
    </location>
</feature>
<feature type="chain" id="PRO_5043485364" description="NADH:ubiquinone oxidoreductase intermediate-associated protein 30 domain-containing protein" evidence="1">
    <location>
        <begin position="23"/>
        <end position="201"/>
    </location>
</feature>
<evidence type="ECO:0000256" key="1">
    <source>
        <dbReference type="SAM" id="SignalP"/>
    </source>
</evidence>
<organism evidence="3 4">
    <name type="scientific">Exocentrus adspersus</name>
    <dbReference type="NCBI Taxonomy" id="1586481"/>
    <lineage>
        <taxon>Eukaryota</taxon>
        <taxon>Metazoa</taxon>
        <taxon>Ecdysozoa</taxon>
        <taxon>Arthropoda</taxon>
        <taxon>Hexapoda</taxon>
        <taxon>Insecta</taxon>
        <taxon>Pterygota</taxon>
        <taxon>Neoptera</taxon>
        <taxon>Endopterygota</taxon>
        <taxon>Coleoptera</taxon>
        <taxon>Polyphaga</taxon>
        <taxon>Cucujiformia</taxon>
        <taxon>Chrysomeloidea</taxon>
        <taxon>Cerambycidae</taxon>
        <taxon>Lamiinae</taxon>
        <taxon>Acanthocinini</taxon>
        <taxon>Exocentrus</taxon>
    </lineage>
</organism>
<dbReference type="SUPFAM" id="SSF49785">
    <property type="entry name" value="Galactose-binding domain-like"/>
    <property type="match status" value="1"/>
</dbReference>
<sequence>MCIRVIAVFAIICTTLFTPSYCDFYIDDFTDESSDATQWVEHSDTRMTGGKSKASLVLLETDSFKRAVLFTLLNPLPSGAAFAGVKKDLYRDISRFSSIILRVKAQGQFRGYEVFLRETEDPDTKFPSFVHYFKAPSQFQEIRLRLKDFKRYLKGVRMPNSNPINKCRVASIGILAYGGKHMSRKQRGVGSLEIEWIKFVE</sequence>
<dbReference type="InterPro" id="IPR008979">
    <property type="entry name" value="Galactose-bd-like_sf"/>
</dbReference>
<name>A0AAV8W4R1_9CUCU</name>
<dbReference type="InterPro" id="IPR013857">
    <property type="entry name" value="NADH-UbQ_OxRdtase-assoc_prot30"/>
</dbReference>
<reference evidence="3 4" key="1">
    <citation type="journal article" date="2023" name="Insect Mol. Biol.">
        <title>Genome sequencing provides insights into the evolution of gene families encoding plant cell wall-degrading enzymes in longhorned beetles.</title>
        <authorList>
            <person name="Shin N.R."/>
            <person name="Okamura Y."/>
            <person name="Kirsch R."/>
            <person name="Pauchet Y."/>
        </authorList>
    </citation>
    <scope>NUCLEOTIDE SEQUENCE [LARGE SCALE GENOMIC DNA]</scope>
    <source>
        <strain evidence="3">EAD_L_NR</strain>
    </source>
</reference>